<protein>
    <submittedName>
        <fullName evidence="2">Uncharacterized protein</fullName>
    </submittedName>
</protein>
<proteinExistence type="predicted"/>
<comment type="caution">
    <text evidence="2">The sequence shown here is derived from an EMBL/GenBank/DDBJ whole genome shotgun (WGS) entry which is preliminary data.</text>
</comment>
<sequence length="143" mass="15564">MHLPPVLRNPTPTLLPAAEIHRDGRRRSCRRAARPPSAALVRPLHAAAAVDVSCPHAKSPEADAAADIPPSHLVLFGGRRAAALLQRSRGRTRRSPTRDSGERPRRIFWATAGTVLSFDSTHSLPFLGKSFFRIVCSLFGNSC</sequence>
<evidence type="ECO:0000313" key="3">
    <source>
        <dbReference type="Proteomes" id="UP000287651"/>
    </source>
</evidence>
<dbReference type="Proteomes" id="UP000287651">
    <property type="component" value="Unassembled WGS sequence"/>
</dbReference>
<organism evidence="2 3">
    <name type="scientific">Ensete ventricosum</name>
    <name type="common">Abyssinian banana</name>
    <name type="synonym">Musa ensete</name>
    <dbReference type="NCBI Taxonomy" id="4639"/>
    <lineage>
        <taxon>Eukaryota</taxon>
        <taxon>Viridiplantae</taxon>
        <taxon>Streptophyta</taxon>
        <taxon>Embryophyta</taxon>
        <taxon>Tracheophyta</taxon>
        <taxon>Spermatophyta</taxon>
        <taxon>Magnoliopsida</taxon>
        <taxon>Liliopsida</taxon>
        <taxon>Zingiberales</taxon>
        <taxon>Musaceae</taxon>
        <taxon>Ensete</taxon>
    </lineage>
</organism>
<evidence type="ECO:0000256" key="1">
    <source>
        <dbReference type="SAM" id="MobiDB-lite"/>
    </source>
</evidence>
<accession>A0A426YH03</accession>
<evidence type="ECO:0000313" key="2">
    <source>
        <dbReference type="EMBL" id="RRT51021.1"/>
    </source>
</evidence>
<dbReference type="EMBL" id="AMZH03012438">
    <property type="protein sequence ID" value="RRT51021.1"/>
    <property type="molecule type" value="Genomic_DNA"/>
</dbReference>
<reference evidence="2 3" key="1">
    <citation type="journal article" date="2014" name="Agronomy (Basel)">
        <title>A Draft Genome Sequence for Ensete ventricosum, the Drought-Tolerant Tree Against Hunger.</title>
        <authorList>
            <person name="Harrison J."/>
            <person name="Moore K.A."/>
            <person name="Paszkiewicz K."/>
            <person name="Jones T."/>
            <person name="Grant M."/>
            <person name="Ambacheew D."/>
            <person name="Muzemil S."/>
            <person name="Studholme D.J."/>
        </authorList>
    </citation>
    <scope>NUCLEOTIDE SEQUENCE [LARGE SCALE GENOMIC DNA]</scope>
</reference>
<dbReference type="AlphaFoldDB" id="A0A426YH03"/>
<gene>
    <name evidence="2" type="ORF">B296_00033901</name>
</gene>
<feature type="region of interest" description="Disordered" evidence="1">
    <location>
        <begin position="85"/>
        <end position="104"/>
    </location>
</feature>
<name>A0A426YH03_ENSVE</name>